<dbReference type="HOGENOM" id="CLU_1813183_0_0_5"/>
<dbReference type="AlphaFoldDB" id="V5SIU5"/>
<dbReference type="KEGG" id="hni:W911_02230"/>
<dbReference type="PATRIC" id="fig|1029756.8.peg.474"/>
<feature type="region of interest" description="Disordered" evidence="1">
    <location>
        <begin position="78"/>
        <end position="97"/>
    </location>
</feature>
<sequence>MAYAPEKWRARGWFGHASRLGLVPDAMARAAHAFGPYAQSALAELNAPPKTETTAQARPRGGSHVPDGLGARLREVEANRRTEPAKKSSPILAPRNTLPVRLETKSARAESPNHAIERVKANGNGCRKILIQFRNRRRTRPR</sequence>
<dbReference type="Proteomes" id="UP000018542">
    <property type="component" value="Chromosome"/>
</dbReference>
<feature type="region of interest" description="Disordered" evidence="1">
    <location>
        <begin position="46"/>
        <end position="70"/>
    </location>
</feature>
<dbReference type="STRING" id="1029756.W911_02230"/>
<evidence type="ECO:0000313" key="3">
    <source>
        <dbReference type="Proteomes" id="UP000018542"/>
    </source>
</evidence>
<evidence type="ECO:0000313" key="2">
    <source>
        <dbReference type="EMBL" id="AHB49849.1"/>
    </source>
</evidence>
<keyword evidence="3" id="KW-1185">Reference proteome</keyword>
<protein>
    <submittedName>
        <fullName evidence="2">Uncharacterized protein</fullName>
    </submittedName>
</protein>
<evidence type="ECO:0000256" key="1">
    <source>
        <dbReference type="SAM" id="MobiDB-lite"/>
    </source>
</evidence>
<reference evidence="2 3" key="1">
    <citation type="journal article" date="2014" name="Genome Announc.">
        <title>Complete Genome Sequence of Hyphomicrobium nitrativorans Strain NL23, a Denitrifying Bacterium Isolated from Biofilm of a Methanol-Fed Denitrification System Treating Seawater at the Montreal Biodome.</title>
        <authorList>
            <person name="Martineau C."/>
            <person name="Villeneuve C."/>
            <person name="Mauffrey F."/>
            <person name="Villemur R."/>
        </authorList>
    </citation>
    <scope>NUCLEOTIDE SEQUENCE [LARGE SCALE GENOMIC DNA]</scope>
    <source>
        <strain evidence="2">NL23</strain>
    </source>
</reference>
<proteinExistence type="predicted"/>
<organism evidence="2 3">
    <name type="scientific">Hyphomicrobium nitrativorans NL23</name>
    <dbReference type="NCBI Taxonomy" id="1029756"/>
    <lineage>
        <taxon>Bacteria</taxon>
        <taxon>Pseudomonadati</taxon>
        <taxon>Pseudomonadota</taxon>
        <taxon>Alphaproteobacteria</taxon>
        <taxon>Hyphomicrobiales</taxon>
        <taxon>Hyphomicrobiaceae</taxon>
        <taxon>Hyphomicrobium</taxon>
    </lineage>
</organism>
<name>V5SIU5_9HYPH</name>
<accession>V5SIU5</accession>
<dbReference type="EMBL" id="CP006912">
    <property type="protein sequence ID" value="AHB49849.1"/>
    <property type="molecule type" value="Genomic_DNA"/>
</dbReference>
<gene>
    <name evidence="2" type="ORF">W911_02230</name>
</gene>